<feature type="transmembrane region" description="Helical" evidence="1">
    <location>
        <begin position="330"/>
        <end position="354"/>
    </location>
</feature>
<evidence type="ECO:0000259" key="2">
    <source>
        <dbReference type="PROSITE" id="PS50156"/>
    </source>
</evidence>
<gene>
    <name evidence="3" type="ORF">FLO80_16280</name>
</gene>
<dbReference type="Gene3D" id="1.20.1640.10">
    <property type="entry name" value="Multidrug efflux transporter AcrB transmembrane domain"/>
    <property type="match status" value="2"/>
</dbReference>
<accession>A0A5A9Z5A7</accession>
<dbReference type="AlphaFoldDB" id="A0A5A9Z5A7"/>
<dbReference type="PROSITE" id="PS50156">
    <property type="entry name" value="SSD"/>
    <property type="match status" value="1"/>
</dbReference>
<name>A0A5A9Z5A7_9RHOB</name>
<dbReference type="SUPFAM" id="SSF82866">
    <property type="entry name" value="Multidrug efflux transporter AcrB transmembrane domain"/>
    <property type="match status" value="2"/>
</dbReference>
<protein>
    <submittedName>
        <fullName evidence="3">MMPL family transporter</fullName>
    </submittedName>
</protein>
<keyword evidence="1" id="KW-0472">Membrane</keyword>
<dbReference type="GO" id="GO:0005886">
    <property type="term" value="C:plasma membrane"/>
    <property type="evidence" value="ECO:0007669"/>
    <property type="project" value="TreeGrafter"/>
</dbReference>
<dbReference type="Proteomes" id="UP000325291">
    <property type="component" value="Unassembled WGS sequence"/>
</dbReference>
<feature type="transmembrane region" description="Helical" evidence="1">
    <location>
        <begin position="12"/>
        <end position="30"/>
    </location>
</feature>
<feature type="transmembrane region" description="Helical" evidence="1">
    <location>
        <begin position="618"/>
        <end position="642"/>
    </location>
</feature>
<evidence type="ECO:0000313" key="3">
    <source>
        <dbReference type="EMBL" id="KAA0912370.1"/>
    </source>
</evidence>
<evidence type="ECO:0000256" key="1">
    <source>
        <dbReference type="SAM" id="Phobius"/>
    </source>
</evidence>
<feature type="transmembrane region" description="Helical" evidence="1">
    <location>
        <begin position="250"/>
        <end position="274"/>
    </location>
</feature>
<dbReference type="Pfam" id="PF02460">
    <property type="entry name" value="Patched"/>
    <property type="match status" value="1"/>
</dbReference>
<proteinExistence type="predicted"/>
<feature type="transmembrane region" description="Helical" evidence="1">
    <location>
        <begin position="689"/>
        <end position="711"/>
    </location>
</feature>
<dbReference type="RefSeq" id="WP_111364146.1">
    <property type="nucleotide sequence ID" value="NZ_JASHJG010000004.1"/>
</dbReference>
<keyword evidence="1" id="KW-1133">Transmembrane helix</keyword>
<dbReference type="InterPro" id="IPR050545">
    <property type="entry name" value="Mycobact_MmpL"/>
</dbReference>
<reference evidence="3 4" key="1">
    <citation type="submission" date="2019-07" db="EMBL/GenBank/DDBJ databases">
        <title>Aquicoccus porphyridii gen. nov., sp. nov., isolated from a small marine red alga, Porphyridium marinum.</title>
        <authorList>
            <person name="Liu L."/>
        </authorList>
    </citation>
    <scope>NUCLEOTIDE SEQUENCE [LARGE SCALE GENOMIC DNA]</scope>
    <source>
        <strain evidence="3 4">L1 8-17</strain>
    </source>
</reference>
<feature type="transmembrane region" description="Helical" evidence="1">
    <location>
        <begin position="201"/>
        <end position="230"/>
    </location>
</feature>
<feature type="transmembrane region" description="Helical" evidence="1">
    <location>
        <begin position="295"/>
        <end position="324"/>
    </location>
</feature>
<feature type="domain" description="SSD" evidence="2">
    <location>
        <begin position="222"/>
        <end position="352"/>
    </location>
</feature>
<comment type="caution">
    <text evidence="3">The sequence shown here is derived from an EMBL/GenBank/DDBJ whole genome shotgun (WGS) entry which is preliminary data.</text>
</comment>
<dbReference type="PANTHER" id="PTHR33406:SF12">
    <property type="entry name" value="BLR2997 PROTEIN"/>
    <property type="match status" value="1"/>
</dbReference>
<evidence type="ECO:0000313" key="4">
    <source>
        <dbReference type="Proteomes" id="UP000325291"/>
    </source>
</evidence>
<feature type="transmembrane region" description="Helical" evidence="1">
    <location>
        <begin position="663"/>
        <end position="683"/>
    </location>
</feature>
<feature type="transmembrane region" description="Helical" evidence="1">
    <location>
        <begin position="562"/>
        <end position="585"/>
    </location>
</feature>
<dbReference type="InterPro" id="IPR003392">
    <property type="entry name" value="PTHD_SSD"/>
</dbReference>
<feature type="transmembrane region" description="Helical" evidence="1">
    <location>
        <begin position="375"/>
        <end position="405"/>
    </location>
</feature>
<keyword evidence="1" id="KW-0812">Transmembrane</keyword>
<organism evidence="3 4">
    <name type="scientific">Aquicoccus porphyridii</name>
    <dbReference type="NCBI Taxonomy" id="1852029"/>
    <lineage>
        <taxon>Bacteria</taxon>
        <taxon>Pseudomonadati</taxon>
        <taxon>Pseudomonadota</taxon>
        <taxon>Alphaproteobacteria</taxon>
        <taxon>Rhodobacterales</taxon>
        <taxon>Paracoccaceae</taxon>
        <taxon>Aquicoccus</taxon>
    </lineage>
</organism>
<dbReference type="PANTHER" id="PTHR33406">
    <property type="entry name" value="MEMBRANE PROTEIN MJ1562-RELATED"/>
    <property type="match status" value="1"/>
</dbReference>
<sequence>MSGDRGHKSGLIAAWIVLLLIDGLATLGLMRLEFGHGLDRLFQSDTARYQDYAAFAEEFGETIELLIRVEGEDLAAPESLAALETFLIELQLAGETWTVLSPLSIPVPDDQGAAVTLDRLRGPTAGAWARAFDTQPLLSRFLREDRKAALVTVLGVADTSDLDVIRSLATQHLADGELDFGISGLPVILDRSRALLVQDFLVLNGAGAILGTAVAVLAMGSFWLALITLLSAGTAVLWAMGVMGWMGIEINVISIALPVLVLALAFSDAVHVGLDQRALTKDGMASPVWPALRRIGPAALLTSLTTAIAFASLGVSGSAVLAGVGAGGALAMIVACFGVLAANGLVGATLLRVLTPDRIYLPQHRMTSRLFDWQILPRIGLAAPRAVSIAAIGVAAIAACLYLTASPRFSFDENLRENDPARAVLEQIERDFGAMAAIQIPVEAGSGEPVDMARSIIAALPQPLAENAVSLAAMADAAAAAGLSLDELMRSMAPWVQNALIGGANGRFLVSVLFDDTGARDTRVLSRAIEQRLDEALLPDLADQVGRVTGPYVMSAFVSETMIRALSVSLLLSIAASGLIIAIWLRSAKLGLLALVPNVLPVALAGAGMGVSGHGLSFAAGIALTLAFGISVDDTIHVLNRLRLASNGLRPACLHIRPVMQQVTPALVITTLVLTAGLSSTLAATLPTVVVFGMLAITVLFLALISDLLILPAMIQRFHL</sequence>
<dbReference type="EMBL" id="VINQ01000014">
    <property type="protein sequence ID" value="KAA0912370.1"/>
    <property type="molecule type" value="Genomic_DNA"/>
</dbReference>
<dbReference type="InterPro" id="IPR000731">
    <property type="entry name" value="SSD"/>
</dbReference>
<keyword evidence="4" id="KW-1185">Reference proteome</keyword>